<dbReference type="RefSeq" id="WP_066534462.1">
    <property type="nucleotide sequence ID" value="NZ_CP021422.1"/>
</dbReference>
<dbReference type="InterPro" id="IPR043129">
    <property type="entry name" value="ATPase_NBD"/>
</dbReference>
<dbReference type="Proteomes" id="UP000596035">
    <property type="component" value="Chromosome"/>
</dbReference>
<reference evidence="4 6" key="3">
    <citation type="submission" date="2020-11" db="EMBL/GenBank/DDBJ databases">
        <title>Closed and high quality bacterial genomes of the OMM12 community.</title>
        <authorList>
            <person name="Marbouty M."/>
            <person name="Lamy-Besnier Q."/>
            <person name="Debarbieux L."/>
            <person name="Koszul R."/>
        </authorList>
    </citation>
    <scope>NUCLEOTIDE SEQUENCE [LARGE SCALE GENOMIC DNA]</scope>
    <source>
        <strain evidence="4 6">KB18</strain>
    </source>
</reference>
<dbReference type="EMBL" id="CP065321">
    <property type="protein sequence ID" value="QQR29508.1"/>
    <property type="molecule type" value="Genomic_DNA"/>
</dbReference>
<feature type="domain" description="Actin homologue MreB-like C-terminal" evidence="2">
    <location>
        <begin position="156"/>
        <end position="272"/>
    </location>
</feature>
<dbReference type="AlphaFoldDB" id="A0A1Z2XP94"/>
<reference evidence="5" key="2">
    <citation type="submission" date="2017-05" db="EMBL/GenBank/DDBJ databases">
        <title>Improved OligoMM genomes.</title>
        <authorList>
            <person name="Garzetti D."/>
        </authorList>
    </citation>
    <scope>NUCLEOTIDE SEQUENCE [LARGE SCALE GENOMIC DNA]</scope>
    <source>
        <strain evidence="5">KB18</strain>
    </source>
</reference>
<reference evidence="3" key="1">
    <citation type="journal article" date="2017" name="Genome Announc.">
        <title>High-Quality Whole-Genome Sequences of the Oligo-Mouse-Microbiota Bacterial Community.</title>
        <authorList>
            <person name="Garzetti D."/>
            <person name="Brugiroux S."/>
            <person name="Bunk B."/>
            <person name="Pukall R."/>
            <person name="McCoy K.D."/>
            <person name="Macpherson A.J."/>
            <person name="Stecher B."/>
        </authorList>
    </citation>
    <scope>NUCLEOTIDE SEQUENCE</scope>
    <source>
        <strain evidence="3">KB18</strain>
    </source>
</reference>
<feature type="domain" description="Actin-like protein N-terminal" evidence="1">
    <location>
        <begin position="54"/>
        <end position="138"/>
    </location>
</feature>
<dbReference type="Pfam" id="PF21522">
    <property type="entry name" value="MreB-like_C"/>
    <property type="match status" value="1"/>
</dbReference>
<dbReference type="Proteomes" id="UP000196710">
    <property type="component" value="Chromosome"/>
</dbReference>
<dbReference type="InterPro" id="IPR049067">
    <property type="entry name" value="MreB-like_C"/>
</dbReference>
<organism evidence="4 6">
    <name type="scientific">Acutalibacter muris</name>
    <dbReference type="NCBI Taxonomy" id="1796620"/>
    <lineage>
        <taxon>Bacteria</taxon>
        <taxon>Bacillati</taxon>
        <taxon>Bacillota</taxon>
        <taxon>Clostridia</taxon>
        <taxon>Eubacteriales</taxon>
        <taxon>Acutalibacteraceae</taxon>
        <taxon>Acutalibacter</taxon>
    </lineage>
</organism>
<dbReference type="CDD" id="cd10227">
    <property type="entry name" value="ASKHA_NBD_ParM-like"/>
    <property type="match status" value="1"/>
</dbReference>
<dbReference type="InterPro" id="IPR040607">
    <property type="entry name" value="ALP_N"/>
</dbReference>
<evidence type="ECO:0000259" key="1">
    <source>
        <dbReference type="Pfam" id="PF17989"/>
    </source>
</evidence>
<dbReference type="Pfam" id="PF17989">
    <property type="entry name" value="ALP_N"/>
    <property type="match status" value="1"/>
</dbReference>
<evidence type="ECO:0000313" key="3">
    <source>
        <dbReference type="EMBL" id="ASB40221.1"/>
    </source>
</evidence>
<dbReference type="SUPFAM" id="SSF53067">
    <property type="entry name" value="Actin-like ATPase domain"/>
    <property type="match status" value="2"/>
</dbReference>
<accession>A0A1Z2XP94</accession>
<proteinExistence type="predicted"/>
<evidence type="ECO:0000313" key="6">
    <source>
        <dbReference type="Proteomes" id="UP000596035"/>
    </source>
</evidence>
<protein>
    <submittedName>
        <fullName evidence="4">ParM/StbA family protein</fullName>
    </submittedName>
</protein>
<sequence>MLIAIDHGNYAIKTPRFTFVSGLTEHSVKPPMSDEILEYAGKFWTLTSHRLPYMRDKTQDERFFILTLFAIVKELERKGQYSPVERIQLAVGLPPEHYGGLKEKFATYFERSAPVRFTYRDKPYAIQIDHVMVFPQAFAAVVPRSDMVLHTSRLFIIDIGGYTTDVLLLQNGKPDLQFCRSLETGVITMNNEVIRKVSSQYDMKIDDEHIASVLQGKEKYLPNEVKEEIFTAAQLHANDILNQLRELQVDLRSNPAIFIGGGSILLQPYLNESSLAGKAEFIDSPNANALGYEMLGEKQLARLRG</sequence>
<dbReference type="KEGG" id="amur:ADH66_05840"/>
<evidence type="ECO:0000313" key="5">
    <source>
        <dbReference type="Proteomes" id="UP000196710"/>
    </source>
</evidence>
<gene>
    <name evidence="3" type="ORF">ADH66_05840</name>
    <name evidence="4" type="ORF">I5Q82_15925</name>
</gene>
<name>A0A1Z2XP94_9FIRM</name>
<evidence type="ECO:0000259" key="2">
    <source>
        <dbReference type="Pfam" id="PF21522"/>
    </source>
</evidence>
<evidence type="ECO:0000313" key="4">
    <source>
        <dbReference type="EMBL" id="QQR29508.1"/>
    </source>
</evidence>
<dbReference type="Gene3D" id="3.30.420.40">
    <property type="match status" value="2"/>
</dbReference>
<keyword evidence="5" id="KW-1185">Reference proteome</keyword>
<dbReference type="EMBL" id="CP021422">
    <property type="protein sequence ID" value="ASB40221.1"/>
    <property type="molecule type" value="Genomic_DNA"/>
</dbReference>